<dbReference type="SUPFAM" id="SSF56176">
    <property type="entry name" value="FAD-binding/transporter-associated domain-like"/>
    <property type="match status" value="1"/>
</dbReference>
<accession>A0ABR2MXT5</accession>
<dbReference type="PROSITE" id="PS51387">
    <property type="entry name" value="FAD_PCMH"/>
    <property type="match status" value="1"/>
</dbReference>
<reference evidence="2 3" key="1">
    <citation type="journal article" date="2022" name="Nat. Plants">
        <title>Genomes of leafy and leafless Platanthera orchids illuminate the evolution of mycoheterotrophy.</title>
        <authorList>
            <person name="Li M.H."/>
            <person name="Liu K.W."/>
            <person name="Li Z."/>
            <person name="Lu H.C."/>
            <person name="Ye Q.L."/>
            <person name="Zhang D."/>
            <person name="Wang J.Y."/>
            <person name="Li Y.F."/>
            <person name="Zhong Z.M."/>
            <person name="Liu X."/>
            <person name="Yu X."/>
            <person name="Liu D.K."/>
            <person name="Tu X.D."/>
            <person name="Liu B."/>
            <person name="Hao Y."/>
            <person name="Liao X.Y."/>
            <person name="Jiang Y.T."/>
            <person name="Sun W.H."/>
            <person name="Chen J."/>
            <person name="Chen Y.Q."/>
            <person name="Ai Y."/>
            <person name="Zhai J.W."/>
            <person name="Wu S.S."/>
            <person name="Zhou Z."/>
            <person name="Hsiao Y.Y."/>
            <person name="Wu W.L."/>
            <person name="Chen Y.Y."/>
            <person name="Lin Y.F."/>
            <person name="Hsu J.L."/>
            <person name="Li C.Y."/>
            <person name="Wang Z.W."/>
            <person name="Zhao X."/>
            <person name="Zhong W.Y."/>
            <person name="Ma X.K."/>
            <person name="Ma L."/>
            <person name="Huang J."/>
            <person name="Chen G.Z."/>
            <person name="Huang M.Z."/>
            <person name="Huang L."/>
            <person name="Peng D.H."/>
            <person name="Luo Y.B."/>
            <person name="Zou S.Q."/>
            <person name="Chen S.P."/>
            <person name="Lan S."/>
            <person name="Tsai W.C."/>
            <person name="Van de Peer Y."/>
            <person name="Liu Z.J."/>
        </authorList>
    </citation>
    <scope>NUCLEOTIDE SEQUENCE [LARGE SCALE GENOMIC DNA]</scope>
    <source>
        <strain evidence="2">Lor288</strain>
    </source>
</reference>
<comment type="caution">
    <text evidence="2">The sequence shown here is derived from an EMBL/GenBank/DDBJ whole genome shotgun (WGS) entry which is preliminary data.</text>
</comment>
<name>A0ABR2MXT5_9ASPA</name>
<dbReference type="PANTHER" id="PTHR32448">
    <property type="entry name" value="OS08G0158400 PROTEIN"/>
    <property type="match status" value="1"/>
</dbReference>
<feature type="domain" description="FAD-binding PCMH-type" evidence="1">
    <location>
        <begin position="1"/>
        <end position="95"/>
    </location>
</feature>
<protein>
    <recommendedName>
        <fullName evidence="1">FAD-binding PCMH-type domain-containing protein</fullName>
    </recommendedName>
</protein>
<dbReference type="InterPro" id="IPR036318">
    <property type="entry name" value="FAD-bd_PCMH-like_sf"/>
</dbReference>
<dbReference type="Proteomes" id="UP001412067">
    <property type="component" value="Unassembled WGS sequence"/>
</dbReference>
<evidence type="ECO:0000259" key="1">
    <source>
        <dbReference type="PROSITE" id="PS51387"/>
    </source>
</evidence>
<dbReference type="InterPro" id="IPR006094">
    <property type="entry name" value="Oxid_FAD_bind_N"/>
</dbReference>
<dbReference type="Gene3D" id="3.30.465.10">
    <property type="match status" value="1"/>
</dbReference>
<sequence>MYYAIATESNNTLAFPAGVCSTVGVGGQFSGGGMGTMMRSYGLAADNIIDAKIVTANGGIQDRESMGEDLFWAIRGGGGASFGVILSYKLNLVQVPPKVTVFLVDKMLQQGLIQLLTKWNQIAPKLDKRLFMRLRLQAVSDNSSSSNTNKTLKCQIRLFIPRRGYRASCFNGGELL</sequence>
<dbReference type="InterPro" id="IPR016166">
    <property type="entry name" value="FAD-bd_PCMH"/>
</dbReference>
<keyword evidence="3" id="KW-1185">Reference proteome</keyword>
<dbReference type="Gene3D" id="3.40.462.20">
    <property type="match status" value="1"/>
</dbReference>
<dbReference type="Pfam" id="PF01565">
    <property type="entry name" value="FAD_binding_4"/>
    <property type="match status" value="1"/>
</dbReference>
<gene>
    <name evidence="2" type="ORF">KSP40_PGU013118</name>
</gene>
<evidence type="ECO:0000313" key="3">
    <source>
        <dbReference type="Proteomes" id="UP001412067"/>
    </source>
</evidence>
<proteinExistence type="predicted"/>
<dbReference type="EMBL" id="JBBWWR010000004">
    <property type="protein sequence ID" value="KAK8968241.1"/>
    <property type="molecule type" value="Genomic_DNA"/>
</dbReference>
<evidence type="ECO:0000313" key="2">
    <source>
        <dbReference type="EMBL" id="KAK8968241.1"/>
    </source>
</evidence>
<organism evidence="2 3">
    <name type="scientific">Platanthera guangdongensis</name>
    <dbReference type="NCBI Taxonomy" id="2320717"/>
    <lineage>
        <taxon>Eukaryota</taxon>
        <taxon>Viridiplantae</taxon>
        <taxon>Streptophyta</taxon>
        <taxon>Embryophyta</taxon>
        <taxon>Tracheophyta</taxon>
        <taxon>Spermatophyta</taxon>
        <taxon>Magnoliopsida</taxon>
        <taxon>Liliopsida</taxon>
        <taxon>Asparagales</taxon>
        <taxon>Orchidaceae</taxon>
        <taxon>Orchidoideae</taxon>
        <taxon>Orchideae</taxon>
        <taxon>Orchidinae</taxon>
        <taxon>Platanthera</taxon>
    </lineage>
</organism>
<dbReference type="InterPro" id="IPR016169">
    <property type="entry name" value="FAD-bd_PCMH_sub2"/>
</dbReference>